<dbReference type="Gene3D" id="3.40.630.30">
    <property type="match status" value="1"/>
</dbReference>
<evidence type="ECO:0000259" key="1">
    <source>
        <dbReference type="PROSITE" id="PS51186"/>
    </source>
</evidence>
<dbReference type="KEGG" id="fil:BN1229_v1_0402"/>
<dbReference type="InterPro" id="IPR000182">
    <property type="entry name" value="GNAT_dom"/>
</dbReference>
<dbReference type="InterPro" id="IPR016181">
    <property type="entry name" value="Acyl_CoA_acyltransferase"/>
</dbReference>
<feature type="domain" description="N-acetyltransferase" evidence="1">
    <location>
        <begin position="13"/>
        <end position="166"/>
    </location>
</feature>
<proteinExistence type="predicted"/>
<evidence type="ECO:0000313" key="3">
    <source>
        <dbReference type="Proteomes" id="UP000033187"/>
    </source>
</evidence>
<gene>
    <name evidence="2" type="ORF">YBN1229_v1_0406</name>
</gene>
<dbReference type="KEGG" id="fiy:BN1229_v1_0406"/>
<dbReference type="Proteomes" id="UP000033187">
    <property type="component" value="Chromosome 1"/>
</dbReference>
<dbReference type="Pfam" id="PF13673">
    <property type="entry name" value="Acetyltransf_10"/>
    <property type="match status" value="1"/>
</dbReference>
<dbReference type="RefSeq" id="WP_052743612.1">
    <property type="nucleotide sequence ID" value="NZ_LN829119.1"/>
</dbReference>
<dbReference type="SUPFAM" id="SSF55729">
    <property type="entry name" value="Acyl-CoA N-acyltransferases (Nat)"/>
    <property type="match status" value="1"/>
</dbReference>
<dbReference type="CDD" id="cd04301">
    <property type="entry name" value="NAT_SF"/>
    <property type="match status" value="1"/>
</dbReference>
<keyword evidence="3" id="KW-1185">Reference proteome</keyword>
<dbReference type="PANTHER" id="PTHR43451:SF1">
    <property type="entry name" value="ACETYLTRANSFERASE"/>
    <property type="match status" value="1"/>
</dbReference>
<dbReference type="GO" id="GO:0016747">
    <property type="term" value="F:acyltransferase activity, transferring groups other than amino-acyl groups"/>
    <property type="evidence" value="ECO:0007669"/>
    <property type="project" value="InterPro"/>
</dbReference>
<dbReference type="EMBL" id="LN829119">
    <property type="protein sequence ID" value="CPR15547.1"/>
    <property type="molecule type" value="Genomic_DNA"/>
</dbReference>
<evidence type="ECO:0000313" key="2">
    <source>
        <dbReference type="EMBL" id="CPR15547.1"/>
    </source>
</evidence>
<dbReference type="InterPro" id="IPR052564">
    <property type="entry name" value="N-acetyltrans/Recomb-assoc"/>
</dbReference>
<dbReference type="PROSITE" id="PS51186">
    <property type="entry name" value="GNAT"/>
    <property type="match status" value="1"/>
</dbReference>
<reference evidence="3" key="1">
    <citation type="submission" date="2015-02" db="EMBL/GenBank/DDBJ databases">
        <authorList>
            <person name="Chooi Y.-H."/>
        </authorList>
    </citation>
    <scope>NUCLEOTIDE SEQUENCE [LARGE SCALE GENOMIC DNA]</scope>
    <source>
        <strain evidence="3">strain Y</strain>
    </source>
</reference>
<sequence>MNGKPPHAKDQLLLIRRCQEKDLGVTAQIFFDAVHFGTRDHYNDAQRQAWAPTVPEPSGWHQRLTSQTTLVAEQEDQIVGFMSLSREGCIDLAFVTPDRMGSGITSKLYEAILIEAADHGLTKLWTEASYLARSFFLRQGWQVIEPQTVTRNGIALTNFVMEKDLR</sequence>
<protein>
    <recommendedName>
        <fullName evidence="1">N-acetyltransferase domain-containing protein</fullName>
    </recommendedName>
</protein>
<name>A0A0D6JBA8_9HYPH</name>
<dbReference type="AlphaFoldDB" id="A0A0D6JBA8"/>
<organism evidence="2 3">
    <name type="scientific">Candidatus Filomicrobium marinum</name>
    <dbReference type="NCBI Taxonomy" id="1608628"/>
    <lineage>
        <taxon>Bacteria</taxon>
        <taxon>Pseudomonadati</taxon>
        <taxon>Pseudomonadota</taxon>
        <taxon>Alphaproteobacteria</taxon>
        <taxon>Hyphomicrobiales</taxon>
        <taxon>Hyphomicrobiaceae</taxon>
        <taxon>Filomicrobium</taxon>
    </lineage>
</organism>
<accession>A0A0D6JBA8</accession>
<dbReference type="PANTHER" id="PTHR43451">
    <property type="entry name" value="ACETYLTRANSFERASE (GNAT) FAMILY PROTEIN"/>
    <property type="match status" value="1"/>
</dbReference>